<feature type="domain" description="FecR N-terminal" evidence="2">
    <location>
        <begin position="18"/>
        <end position="60"/>
    </location>
</feature>
<dbReference type="Gene3D" id="2.60.120.1440">
    <property type="match status" value="1"/>
</dbReference>
<dbReference type="AlphaFoldDB" id="A0A2N3KW00"/>
<dbReference type="PANTHER" id="PTHR30273:SF2">
    <property type="entry name" value="PROTEIN FECR"/>
    <property type="match status" value="1"/>
</dbReference>
<dbReference type="InterPro" id="IPR032623">
    <property type="entry name" value="FecR_N"/>
</dbReference>
<dbReference type="OrthoDB" id="9798846at2"/>
<dbReference type="PANTHER" id="PTHR30273">
    <property type="entry name" value="PERIPLASMIC SIGNAL SENSOR AND SIGMA FACTOR ACTIVATOR FECR-RELATED"/>
    <property type="match status" value="1"/>
</dbReference>
<dbReference type="GO" id="GO:0016989">
    <property type="term" value="F:sigma factor antagonist activity"/>
    <property type="evidence" value="ECO:0007669"/>
    <property type="project" value="TreeGrafter"/>
</dbReference>
<dbReference type="PIRSF" id="PIRSF018266">
    <property type="entry name" value="FecR"/>
    <property type="match status" value="1"/>
</dbReference>
<dbReference type="Pfam" id="PF04773">
    <property type="entry name" value="FecR"/>
    <property type="match status" value="1"/>
</dbReference>
<dbReference type="Proteomes" id="UP000233597">
    <property type="component" value="Unassembled WGS sequence"/>
</dbReference>
<evidence type="ECO:0000313" key="3">
    <source>
        <dbReference type="EMBL" id="PKR54745.1"/>
    </source>
</evidence>
<dbReference type="Pfam" id="PF16220">
    <property type="entry name" value="DUF4880"/>
    <property type="match status" value="1"/>
</dbReference>
<dbReference type="InterPro" id="IPR012373">
    <property type="entry name" value="Ferrdict_sens_TM"/>
</dbReference>
<dbReference type="EMBL" id="NWTK01000004">
    <property type="protein sequence ID" value="PKR54745.1"/>
    <property type="molecule type" value="Genomic_DNA"/>
</dbReference>
<name>A0A2N3KW00_9PROT</name>
<reference evidence="3 4" key="1">
    <citation type="submission" date="2017-09" db="EMBL/GenBank/DDBJ databases">
        <title>Biodiversity and function of Thalassospira species in the particle-attached aromatic-hydrocarbon-degrading consortia from the surface seawater of the South China Sea.</title>
        <authorList>
            <person name="Dong C."/>
            <person name="Liu R."/>
            <person name="Shao Z."/>
        </authorList>
    </citation>
    <scope>NUCLEOTIDE SEQUENCE [LARGE SCALE GENOMIC DNA]</scope>
    <source>
        <strain evidence="3 4">CSC1P2</strain>
    </source>
</reference>
<organism evidence="3 4">
    <name type="scientific">Thalassospira marina</name>
    <dbReference type="NCBI Taxonomy" id="2048283"/>
    <lineage>
        <taxon>Bacteria</taxon>
        <taxon>Pseudomonadati</taxon>
        <taxon>Pseudomonadota</taxon>
        <taxon>Alphaproteobacteria</taxon>
        <taxon>Rhodospirillales</taxon>
        <taxon>Thalassospiraceae</taxon>
        <taxon>Thalassospira</taxon>
    </lineage>
</organism>
<gene>
    <name evidence="3" type="ORF">COO20_08365</name>
</gene>
<evidence type="ECO:0000259" key="2">
    <source>
        <dbReference type="Pfam" id="PF16220"/>
    </source>
</evidence>
<dbReference type="InterPro" id="IPR006860">
    <property type="entry name" value="FecR"/>
</dbReference>
<feature type="domain" description="FecR protein" evidence="1">
    <location>
        <begin position="109"/>
        <end position="198"/>
    </location>
</feature>
<comment type="caution">
    <text evidence="3">The sequence shown here is derived from an EMBL/GenBank/DDBJ whole genome shotgun (WGS) entry which is preliminary data.</text>
</comment>
<proteinExistence type="predicted"/>
<dbReference type="Gene3D" id="3.55.50.30">
    <property type="match status" value="1"/>
</dbReference>
<accession>A0A2N3KW00</accession>
<dbReference type="RefSeq" id="WP_101265456.1">
    <property type="nucleotide sequence ID" value="NZ_NWTK01000004.1"/>
</dbReference>
<protein>
    <submittedName>
        <fullName evidence="3">Iron dicitrate transport regulator FecR</fullName>
    </submittedName>
</protein>
<evidence type="ECO:0000259" key="1">
    <source>
        <dbReference type="Pfam" id="PF04773"/>
    </source>
</evidence>
<sequence>MEHSSAFLKNAPADDVSEQAIYWFALLLDGAETDQDRKAFARWIAADDANRQAFLEIEHLWAGTSSLDMSARTSPIGRRAFLGAGLAAGLVGAAGWYGNVIPHYPFADFSVPKGERRKFTLMPGIQAELASQTSLSLARNDLGQTGLTLHEGEVFLEHDGTQTGFFVAAAGGMVRPREAARFDISHYDARAEVISAQGMLDVSADASSVGLGQGRGLSFGPADMGVPYHVDLAMRLAWRQGRLVFVGERLDRVATVLQRWQPGKIVVLGEALKQRPVTLVVNLNRTGDILPLMGKVLNVEVNQIGNYLTILRAA</sequence>
<evidence type="ECO:0000313" key="4">
    <source>
        <dbReference type="Proteomes" id="UP000233597"/>
    </source>
</evidence>